<reference evidence="2 3" key="1">
    <citation type="submission" date="2018-09" db="EMBL/GenBank/DDBJ databases">
        <title>Cohnella cavernae sp. nov., isolated from a karst cave.</title>
        <authorList>
            <person name="Zhu H."/>
        </authorList>
    </citation>
    <scope>NUCLEOTIDE SEQUENCE [LARGE SCALE GENOMIC DNA]</scope>
    <source>
        <strain evidence="2 3">K2E09-144</strain>
    </source>
</reference>
<evidence type="ECO:0000256" key="1">
    <source>
        <dbReference type="SAM" id="MobiDB-lite"/>
    </source>
</evidence>
<name>A0A398CSZ5_9BACL</name>
<dbReference type="Proteomes" id="UP000266340">
    <property type="component" value="Unassembled WGS sequence"/>
</dbReference>
<accession>A0A398CSZ5</accession>
<dbReference type="AlphaFoldDB" id="A0A398CSZ5"/>
<proteinExistence type="predicted"/>
<protein>
    <submittedName>
        <fullName evidence="2">Uncharacterized protein</fullName>
    </submittedName>
</protein>
<feature type="region of interest" description="Disordered" evidence="1">
    <location>
        <begin position="490"/>
        <end position="561"/>
    </location>
</feature>
<feature type="region of interest" description="Disordered" evidence="1">
    <location>
        <begin position="633"/>
        <end position="653"/>
    </location>
</feature>
<dbReference type="RefSeq" id="WP_147355870.1">
    <property type="nucleotide sequence ID" value="NZ_JBHSOV010000048.1"/>
</dbReference>
<keyword evidence="3" id="KW-1185">Reference proteome</keyword>
<comment type="caution">
    <text evidence="2">The sequence shown here is derived from an EMBL/GenBank/DDBJ whole genome shotgun (WGS) entry which is preliminary data.</text>
</comment>
<gene>
    <name evidence="2" type="ORF">D3H35_17200</name>
</gene>
<sequence>MSTKAEGRFHLNAAALQFLDTVYVRATQREQRRRQIIGEPVHPVRNDSLLADWPMSAVKPRQAAASANGESNAYFHDTNFSQLPKEDYAFDPDAPVASSSDEFRDELAHANSLEMEFEFEQMARSSQDAESLADGLVLPGSAQDAARMRRDAGQAVHADGNARQAVYAESDAVKREPGMADEDGHLLQLARDSAHAERNAVNPALGAAEADELSLRVGRDVARAERIAESPAAEADELSLRVERDVARAERIAESPAAEADELSLRVERDVARAERIARSPERGMAEAEELSLRVERDVARAERIARSPERGMAEVKELSLHVGRDVAYSERIAESPTPVATEADELSLHVGRDVARAKRIPMNSARDAAEADELTRVAVQSASSARDKLLLAIAPSLRRRSAVLRDAQDAADEQRRFFGAGSAPRSVPNGVGQTLRSEPFAETPGSRQKQADAVSGRSTINVQHRTDFGDQPPETLHHTTTAYAEGDSLHPALSDTENTNSSKDPDVASEAAALSKPSTSPLSGTALREGRSAIAGSADEAVGSPTGSSLAESGHTVQDRPLSSLYRELQRFTAAQTGSNVPPPSNDRYHSSGSVGFRAEKVLSDEPSWKPSRAQAPEMTFLSERPAWSHFSEEGAAEPNLSNRDSGVPRTFPVSPSHFEAGTFNDGKSATGQSNYAIPGNFPVAAGSAFRGGTLTTMTGFSDEQGAVTIRRPGGIPAFRSLNGMQESGLSQSFAAQGDFTRGASSDSDFTAFPTVPEPDIDLRETLARMLREDAMRHGIRLEG</sequence>
<evidence type="ECO:0000313" key="2">
    <source>
        <dbReference type="EMBL" id="RIE02441.1"/>
    </source>
</evidence>
<dbReference type="EMBL" id="QXJM01000039">
    <property type="protein sequence ID" value="RIE02441.1"/>
    <property type="molecule type" value="Genomic_DNA"/>
</dbReference>
<evidence type="ECO:0000313" key="3">
    <source>
        <dbReference type="Proteomes" id="UP000266340"/>
    </source>
</evidence>
<organism evidence="2 3">
    <name type="scientific">Cohnella faecalis</name>
    <dbReference type="NCBI Taxonomy" id="2315694"/>
    <lineage>
        <taxon>Bacteria</taxon>
        <taxon>Bacillati</taxon>
        <taxon>Bacillota</taxon>
        <taxon>Bacilli</taxon>
        <taxon>Bacillales</taxon>
        <taxon>Paenibacillaceae</taxon>
        <taxon>Cohnella</taxon>
    </lineage>
</organism>
<feature type="region of interest" description="Disordered" evidence="1">
    <location>
        <begin position="417"/>
        <end position="459"/>
    </location>
</feature>